<keyword evidence="8" id="KW-0496">Mitochondrion</keyword>
<dbReference type="FunFam" id="1.10.340.30:FF:000014">
    <property type="entry name" value="Endonuclease III homolog"/>
    <property type="match status" value="1"/>
</dbReference>
<evidence type="ECO:0000256" key="8">
    <source>
        <dbReference type="HAMAP-Rule" id="MF_03183"/>
    </source>
</evidence>
<accession>A0A9P7MV18</accession>
<proteinExistence type="inferred from homology"/>
<comment type="function">
    <text evidence="8">Bifunctional DNA N-glycosylase with associated apurinic/apyrimidinic (AP) lyase function that catalyzes the first step in base excision repair (BER), the primary repair pathway for the repair of oxidative DNA damage. The DNA N-glycosylase activity releases the damaged DNA base from DNA by cleaving the N-glycosidic bond, leaving an AP site. The AP lyase activity cleaves the phosphodiester bond 3' to the AP site by a beta-elimination. Primarily recognizes and repairs oxidative base damage of pyrimidines.</text>
</comment>
<evidence type="ECO:0000256" key="4">
    <source>
        <dbReference type="ARBA" id="ARBA00023204"/>
    </source>
</evidence>
<dbReference type="InterPro" id="IPR023170">
    <property type="entry name" value="HhH_base_excis_C"/>
</dbReference>
<comment type="caution">
    <text evidence="11">The sequence shown here is derived from an EMBL/GenBank/DDBJ whole genome shotgun (WGS) entry which is preliminary data.</text>
</comment>
<dbReference type="OrthoDB" id="2099276at2759"/>
<dbReference type="GO" id="GO:0140078">
    <property type="term" value="F:class I DNA-(apurinic or apyrimidinic site) endonuclease activity"/>
    <property type="evidence" value="ECO:0007669"/>
    <property type="project" value="UniProtKB-EC"/>
</dbReference>
<dbReference type="FunFam" id="1.10.1670.10:FF:000003">
    <property type="entry name" value="Endonuclease III homolog"/>
    <property type="match status" value="1"/>
</dbReference>
<dbReference type="InterPro" id="IPR003265">
    <property type="entry name" value="HhH-GPD_domain"/>
</dbReference>
<dbReference type="GO" id="GO:0005634">
    <property type="term" value="C:nucleus"/>
    <property type="evidence" value="ECO:0007669"/>
    <property type="project" value="UniProtKB-SubCell"/>
</dbReference>
<comment type="catalytic activity">
    <reaction evidence="7 8">
        <text>2'-deoxyribonucleotide-(2'-deoxyribose 5'-phosphate)-2'-deoxyribonucleotide-DNA = a 3'-end 2'-deoxyribonucleotide-(2,3-dehydro-2,3-deoxyribose 5'-phosphate)-DNA + a 5'-end 5'-phospho-2'-deoxyribonucleoside-DNA + H(+)</text>
        <dbReference type="Rhea" id="RHEA:66592"/>
        <dbReference type="Rhea" id="RHEA-COMP:13180"/>
        <dbReference type="Rhea" id="RHEA-COMP:16897"/>
        <dbReference type="Rhea" id="RHEA-COMP:17067"/>
        <dbReference type="ChEBI" id="CHEBI:15378"/>
        <dbReference type="ChEBI" id="CHEBI:136412"/>
        <dbReference type="ChEBI" id="CHEBI:157695"/>
        <dbReference type="ChEBI" id="CHEBI:167181"/>
        <dbReference type="EC" id="4.2.99.18"/>
    </reaction>
</comment>
<protein>
    <recommendedName>
        <fullName evidence="8">Endonuclease III homolog</fullName>
        <ecNumber evidence="8">3.2.2.-</ecNumber>
        <ecNumber evidence="8">4.2.99.18</ecNumber>
    </recommendedName>
    <alternativeName>
        <fullName evidence="8">Bifunctional DNA N-glycosylase/DNA-(apurinic or apyrimidinic site) lyase</fullName>
        <shortName evidence="8">DNA glycosylase/AP lyase</shortName>
    </alternativeName>
</protein>
<comment type="similarity">
    <text evidence="1 8">Belongs to the Nth/MutY family.</text>
</comment>
<keyword evidence="3 8" id="KW-0378">Hydrolase</keyword>
<gene>
    <name evidence="8" type="primary">NTH1</name>
    <name evidence="11" type="ORF">E4U56_008355</name>
</gene>
<name>A0A9P7MV18_9HYPO</name>
<dbReference type="SUPFAM" id="SSF48150">
    <property type="entry name" value="DNA-glycosylase"/>
    <property type="match status" value="1"/>
</dbReference>
<keyword evidence="5 8" id="KW-0456">Lyase</keyword>
<feature type="region of interest" description="Disordered" evidence="9">
    <location>
        <begin position="1"/>
        <end position="199"/>
    </location>
</feature>
<keyword evidence="8" id="KW-0539">Nucleus</keyword>
<keyword evidence="2 8" id="KW-0227">DNA damage</keyword>
<evidence type="ECO:0000256" key="1">
    <source>
        <dbReference type="ARBA" id="ARBA00008343"/>
    </source>
</evidence>
<dbReference type="EMBL" id="SRPS01000095">
    <property type="protein sequence ID" value="KAG5969380.1"/>
    <property type="molecule type" value="Genomic_DNA"/>
</dbReference>
<dbReference type="PANTHER" id="PTHR43286:SF1">
    <property type="entry name" value="ENDONUCLEASE III-LIKE PROTEIN 1"/>
    <property type="match status" value="1"/>
</dbReference>
<evidence type="ECO:0000256" key="3">
    <source>
        <dbReference type="ARBA" id="ARBA00022801"/>
    </source>
</evidence>
<comment type="caution">
    <text evidence="8">Lacks conserved residue(s) required for the propagation of feature annotation.</text>
</comment>
<dbReference type="InterPro" id="IPR000445">
    <property type="entry name" value="HhH_motif"/>
</dbReference>
<evidence type="ECO:0000256" key="2">
    <source>
        <dbReference type="ARBA" id="ARBA00022763"/>
    </source>
</evidence>
<feature type="compositionally biased region" description="Low complexity" evidence="9">
    <location>
        <begin position="64"/>
        <end position="79"/>
    </location>
</feature>
<evidence type="ECO:0000256" key="9">
    <source>
        <dbReference type="SAM" id="MobiDB-lite"/>
    </source>
</evidence>
<dbReference type="AlphaFoldDB" id="A0A9P7MV18"/>
<dbReference type="InterPro" id="IPR004036">
    <property type="entry name" value="Endonuclease-III-like_CS2"/>
</dbReference>
<feature type="compositionally biased region" description="Low complexity" evidence="9">
    <location>
        <begin position="96"/>
        <end position="105"/>
    </location>
</feature>
<evidence type="ECO:0000256" key="7">
    <source>
        <dbReference type="ARBA" id="ARBA00044632"/>
    </source>
</evidence>
<feature type="compositionally biased region" description="Basic and acidic residues" evidence="9">
    <location>
        <begin position="1"/>
        <end position="15"/>
    </location>
</feature>
<dbReference type="EC" id="4.2.99.18" evidence="8"/>
<evidence type="ECO:0000259" key="10">
    <source>
        <dbReference type="SMART" id="SM00478"/>
    </source>
</evidence>
<dbReference type="EC" id="3.2.2.-" evidence="8"/>
<feature type="compositionally biased region" description="Low complexity" evidence="9">
    <location>
        <begin position="149"/>
        <end position="158"/>
    </location>
</feature>
<evidence type="ECO:0000256" key="6">
    <source>
        <dbReference type="ARBA" id="ARBA00023295"/>
    </source>
</evidence>
<organism evidence="11 12">
    <name type="scientific">Claviceps arundinis</name>
    <dbReference type="NCBI Taxonomy" id="1623583"/>
    <lineage>
        <taxon>Eukaryota</taxon>
        <taxon>Fungi</taxon>
        <taxon>Dikarya</taxon>
        <taxon>Ascomycota</taxon>
        <taxon>Pezizomycotina</taxon>
        <taxon>Sordariomycetes</taxon>
        <taxon>Hypocreomycetidae</taxon>
        <taxon>Hypocreales</taxon>
        <taxon>Clavicipitaceae</taxon>
        <taxon>Claviceps</taxon>
    </lineage>
</organism>
<dbReference type="Gene3D" id="1.10.340.30">
    <property type="entry name" value="Hypothetical protein, domain 2"/>
    <property type="match status" value="1"/>
</dbReference>
<dbReference type="SMART" id="SM00478">
    <property type="entry name" value="ENDO3c"/>
    <property type="match status" value="1"/>
</dbReference>
<evidence type="ECO:0000313" key="12">
    <source>
        <dbReference type="Proteomes" id="UP000784919"/>
    </source>
</evidence>
<dbReference type="Pfam" id="PF00730">
    <property type="entry name" value="HhH-GPD"/>
    <property type="match status" value="1"/>
</dbReference>
<evidence type="ECO:0000256" key="5">
    <source>
        <dbReference type="ARBA" id="ARBA00023239"/>
    </source>
</evidence>
<keyword evidence="6 8" id="KW-0326">Glycosidase</keyword>
<feature type="domain" description="HhH-GPD" evidence="10">
    <location>
        <begin position="252"/>
        <end position="410"/>
    </location>
</feature>
<dbReference type="Gene3D" id="1.10.1670.10">
    <property type="entry name" value="Helix-hairpin-Helix base-excision DNA repair enzymes (C-terminal)"/>
    <property type="match status" value="1"/>
</dbReference>
<keyword evidence="4 8" id="KW-0234">DNA repair</keyword>
<feature type="compositionally biased region" description="Low complexity" evidence="9">
    <location>
        <begin position="189"/>
        <end position="199"/>
    </location>
</feature>
<dbReference type="GO" id="GO:0003677">
    <property type="term" value="F:DNA binding"/>
    <property type="evidence" value="ECO:0007669"/>
    <property type="project" value="UniProtKB-UniRule"/>
</dbReference>
<dbReference type="PANTHER" id="PTHR43286">
    <property type="entry name" value="ENDONUCLEASE III-LIKE PROTEIN 1"/>
    <property type="match status" value="1"/>
</dbReference>
<dbReference type="PROSITE" id="PS01155">
    <property type="entry name" value="ENDONUCLEASE_III_2"/>
    <property type="match status" value="1"/>
</dbReference>
<dbReference type="GO" id="GO:0006289">
    <property type="term" value="P:nucleotide-excision repair"/>
    <property type="evidence" value="ECO:0007669"/>
    <property type="project" value="TreeGrafter"/>
</dbReference>
<dbReference type="GO" id="GO:0000703">
    <property type="term" value="F:oxidized pyrimidine nucleobase lesion DNA N-glycosylase activity"/>
    <property type="evidence" value="ECO:0007669"/>
    <property type="project" value="UniProtKB-UniRule"/>
</dbReference>
<dbReference type="HAMAP" id="MF_03183">
    <property type="entry name" value="Endonuclease_III_Nth"/>
    <property type="match status" value="1"/>
</dbReference>
<dbReference type="GO" id="GO:0006285">
    <property type="term" value="P:base-excision repair, AP site formation"/>
    <property type="evidence" value="ECO:0007669"/>
    <property type="project" value="UniProtKB-UniRule"/>
</dbReference>
<dbReference type="CDD" id="cd00056">
    <property type="entry name" value="ENDO3c"/>
    <property type="match status" value="1"/>
</dbReference>
<sequence length="484" mass="53242">MRSSRISKDTAKVFENHTTTTPRRTTRSLSRFVYAAAAPPASQDGSPTLEMEDTFSPPMKRARTIISTVTVSSPRTTRSAKTRSPVKSVKDESVEESIQSISSPPRRIRKPATKKTSDKDIAPLASPNASQTPEIEDTFGPLPKKRIRTTTTTKSPIKSIKHEPVEESPPPEPSPTRRARKPATKKADPSTSETTISPPSNWEEMYYAVKKMRAPGGTAHGAAVDTMGCERLADRTASARDQRFHTLISLMLSSQTKDTVNAVAMERLKTELPAYKAGAPAGLNLENILAVDAGVLNGLIWAVGFHNNKTKYIKQTALLLRDKWHGDIPDTIPGLTSLPGVGPKMAYLCLSVAWDRTEGIGVDVHVHRITNLWGWHKTKTPEETRLALQSWLPRDKWREINWLLVGFGQTVCLPVGRHCGDCTLGLQGLCKAADRKKVMEGRRVKVEETVVEDDDGGRVNKKEVVVEETIVKEEVVNEASGYGG</sequence>
<comment type="subcellular location">
    <subcellularLocation>
        <location evidence="8">Nucleus</location>
    </subcellularLocation>
    <subcellularLocation>
        <location evidence="8">Mitochondrion</location>
    </subcellularLocation>
</comment>
<dbReference type="InterPro" id="IPR011257">
    <property type="entry name" value="DNA_glycosylase"/>
</dbReference>
<reference evidence="11" key="1">
    <citation type="journal article" date="2020" name="bioRxiv">
        <title>Whole genome comparisons of ergot fungi reveals the divergence and evolution of species within the genus Claviceps are the result of varying mechanisms driving genome evolution and host range expansion.</title>
        <authorList>
            <person name="Wyka S.A."/>
            <person name="Mondo S.J."/>
            <person name="Liu M."/>
            <person name="Dettman J."/>
            <person name="Nalam V."/>
            <person name="Broders K.D."/>
        </authorList>
    </citation>
    <scope>NUCLEOTIDE SEQUENCE</scope>
    <source>
        <strain evidence="11">CCC 1102</strain>
    </source>
</reference>
<dbReference type="Pfam" id="PF00633">
    <property type="entry name" value="HHH"/>
    <property type="match status" value="1"/>
</dbReference>
<evidence type="ECO:0000313" key="11">
    <source>
        <dbReference type="EMBL" id="KAG5969380.1"/>
    </source>
</evidence>
<dbReference type="Proteomes" id="UP000784919">
    <property type="component" value="Unassembled WGS sequence"/>
</dbReference>
<dbReference type="InterPro" id="IPR030841">
    <property type="entry name" value="NTH1"/>
</dbReference>
<dbReference type="GO" id="GO:0005739">
    <property type="term" value="C:mitochondrion"/>
    <property type="evidence" value="ECO:0007669"/>
    <property type="project" value="UniProtKB-SubCell"/>
</dbReference>